<evidence type="ECO:0000313" key="6">
    <source>
        <dbReference type="EMBL" id="CAB4000229.1"/>
    </source>
</evidence>
<evidence type="ECO:0000259" key="4">
    <source>
        <dbReference type="Pfam" id="PF14916"/>
    </source>
</evidence>
<keyword evidence="1 2" id="KW-0175">Coiled coil</keyword>
<dbReference type="InterPro" id="IPR039496">
    <property type="entry name" value="CCDC92/74_N"/>
</dbReference>
<protein>
    <submittedName>
        <fullName evidence="6">Uncharacterized protein</fullName>
    </submittedName>
</protein>
<feature type="coiled-coil region" evidence="2">
    <location>
        <begin position="91"/>
        <end position="125"/>
    </location>
</feature>
<evidence type="ECO:0000256" key="2">
    <source>
        <dbReference type="SAM" id="Coils"/>
    </source>
</evidence>
<evidence type="ECO:0000313" key="7">
    <source>
        <dbReference type="Proteomes" id="UP001152795"/>
    </source>
</evidence>
<dbReference type="InterPro" id="IPR040370">
    <property type="entry name" value="CCDC74A/CCDC74B/CCDC92"/>
</dbReference>
<feature type="region of interest" description="Disordered" evidence="3">
    <location>
        <begin position="183"/>
        <end position="212"/>
    </location>
</feature>
<organism evidence="6 7">
    <name type="scientific">Paramuricea clavata</name>
    <name type="common">Red gorgonian</name>
    <name type="synonym">Violescent sea-whip</name>
    <dbReference type="NCBI Taxonomy" id="317549"/>
    <lineage>
        <taxon>Eukaryota</taxon>
        <taxon>Metazoa</taxon>
        <taxon>Cnidaria</taxon>
        <taxon>Anthozoa</taxon>
        <taxon>Octocorallia</taxon>
        <taxon>Malacalcyonacea</taxon>
        <taxon>Plexauridae</taxon>
        <taxon>Paramuricea</taxon>
    </lineage>
</organism>
<feature type="domain" description="Coiled coil protein 74 C-terminal" evidence="5">
    <location>
        <begin position="268"/>
        <end position="321"/>
    </location>
</feature>
<evidence type="ECO:0000256" key="1">
    <source>
        <dbReference type="ARBA" id="ARBA00023054"/>
    </source>
</evidence>
<reference evidence="6" key="1">
    <citation type="submission" date="2020-04" db="EMBL/GenBank/DDBJ databases">
        <authorList>
            <person name="Alioto T."/>
            <person name="Alioto T."/>
            <person name="Gomez Garrido J."/>
        </authorList>
    </citation>
    <scope>NUCLEOTIDE SEQUENCE</scope>
    <source>
        <strain evidence="6">A484AB</strain>
    </source>
</reference>
<dbReference type="Pfam" id="PF14917">
    <property type="entry name" value="CCDC74_C"/>
    <property type="match status" value="2"/>
</dbReference>
<dbReference type="OrthoDB" id="2155209at2759"/>
<proteinExistence type="predicted"/>
<name>A0A6S7H7F8_PARCT</name>
<accession>A0A6S7H7F8</accession>
<gene>
    <name evidence="6" type="ORF">PACLA_8A049175</name>
</gene>
<evidence type="ECO:0000259" key="5">
    <source>
        <dbReference type="Pfam" id="PF14917"/>
    </source>
</evidence>
<dbReference type="AlphaFoldDB" id="A0A6S7H7F8"/>
<feature type="domain" description="CCDC92/74 N-terminal" evidence="4">
    <location>
        <begin position="81"/>
        <end position="126"/>
    </location>
</feature>
<sequence>MSKLPPLTNLPSWSRSSLERRKVQRSITKDPVGTSSKNQAGIPSPIRRDSGLKLAHSAKATSRIVSAPLSPPEKARSRKEAQLQNSISFLQEQHQETLLKLHEEIEKLKSENKELNFKLIVTNENSVPTSATTAESKQRASGSYYRSKIRRLENEIKNMKLSLIESQKQNVDLSKRLSERELSSKRYRTLPPVSSHSNAKIHNSQNMNDTPDARFVSKSADNLSSRESLRDQNINHVNLFSPGKTTVLQVRFGKKGEIYVQPPTGAGSRSPTMSECKDIIHYLEDTNKKQGQELTKLKEEMKEDSYAAKFSPDTYLVTKTLNGRTAHYDQNSVILPALRPAGSGNVAERRRGQQAVLRGRGKRDMNC</sequence>
<feature type="domain" description="Coiled coil protein 74 C-terminal" evidence="5">
    <location>
        <begin position="331"/>
        <end position="363"/>
    </location>
</feature>
<keyword evidence="7" id="KW-1185">Reference proteome</keyword>
<comment type="caution">
    <text evidence="6">The sequence shown here is derived from an EMBL/GenBank/DDBJ whole genome shotgun (WGS) entry which is preliminary data.</text>
</comment>
<feature type="region of interest" description="Disordered" evidence="3">
    <location>
        <begin position="343"/>
        <end position="367"/>
    </location>
</feature>
<feature type="region of interest" description="Disordered" evidence="3">
    <location>
        <begin position="1"/>
        <end position="82"/>
    </location>
</feature>
<evidence type="ECO:0000256" key="3">
    <source>
        <dbReference type="SAM" id="MobiDB-lite"/>
    </source>
</evidence>
<dbReference type="EMBL" id="CACRXK020003784">
    <property type="protein sequence ID" value="CAB4000229.1"/>
    <property type="molecule type" value="Genomic_DNA"/>
</dbReference>
<dbReference type="PANTHER" id="PTHR14882">
    <property type="entry name" value="COILED-COIL DOMAIN-CONTAINING 74A"/>
    <property type="match status" value="1"/>
</dbReference>
<dbReference type="PANTHER" id="PTHR14882:SF5">
    <property type="entry name" value="COILED-COIL DOMAIN CONTAINING 74A"/>
    <property type="match status" value="1"/>
</dbReference>
<dbReference type="Pfam" id="PF14916">
    <property type="entry name" value="CCDC92"/>
    <property type="match status" value="1"/>
</dbReference>
<dbReference type="Proteomes" id="UP001152795">
    <property type="component" value="Unassembled WGS sequence"/>
</dbReference>
<dbReference type="InterPro" id="IPR029422">
    <property type="entry name" value="CCDC74_C"/>
</dbReference>
<feature type="compositionally biased region" description="Polar residues" evidence="3">
    <location>
        <begin position="192"/>
        <end position="209"/>
    </location>
</feature>